<reference evidence="3" key="1">
    <citation type="journal article" date="2018" name="Nat. Microbiol.">
        <title>Leveraging single-cell genomics to expand the fungal tree of life.</title>
        <authorList>
            <person name="Ahrendt S.R."/>
            <person name="Quandt C.A."/>
            <person name="Ciobanu D."/>
            <person name="Clum A."/>
            <person name="Salamov A."/>
            <person name="Andreopoulos B."/>
            <person name="Cheng J.F."/>
            <person name="Woyke T."/>
            <person name="Pelin A."/>
            <person name="Henrissat B."/>
            <person name="Reynolds N.K."/>
            <person name="Benny G.L."/>
            <person name="Smith M.E."/>
            <person name="James T.Y."/>
            <person name="Grigoriev I.V."/>
        </authorList>
    </citation>
    <scope>NUCLEOTIDE SEQUENCE [LARGE SCALE GENOMIC DNA]</scope>
    <source>
        <strain evidence="3">CSF55</strain>
    </source>
</reference>
<evidence type="ECO:0000313" key="3">
    <source>
        <dbReference type="Proteomes" id="UP000281549"/>
    </source>
</evidence>
<feature type="coiled-coil region" evidence="1">
    <location>
        <begin position="60"/>
        <end position="104"/>
    </location>
</feature>
<proteinExistence type="predicted"/>
<keyword evidence="1" id="KW-0175">Coiled coil</keyword>
<gene>
    <name evidence="2" type="ORF">ROZALSC1DRAFT_26325</name>
</gene>
<organism evidence="2 3">
    <name type="scientific">Rozella allomycis (strain CSF55)</name>
    <dbReference type="NCBI Taxonomy" id="988480"/>
    <lineage>
        <taxon>Eukaryota</taxon>
        <taxon>Fungi</taxon>
        <taxon>Fungi incertae sedis</taxon>
        <taxon>Cryptomycota</taxon>
        <taxon>Cryptomycota incertae sedis</taxon>
        <taxon>Rozella</taxon>
    </lineage>
</organism>
<accession>A0A4P9Y8S6</accession>
<name>A0A4P9Y8S6_ROZAC</name>
<evidence type="ECO:0000256" key="1">
    <source>
        <dbReference type="SAM" id="Coils"/>
    </source>
</evidence>
<dbReference type="EMBL" id="ML008712">
    <property type="protein sequence ID" value="RKP15576.1"/>
    <property type="molecule type" value="Genomic_DNA"/>
</dbReference>
<dbReference type="Proteomes" id="UP000281549">
    <property type="component" value="Unassembled WGS sequence"/>
</dbReference>
<evidence type="ECO:0000313" key="2">
    <source>
        <dbReference type="EMBL" id="RKP15576.1"/>
    </source>
</evidence>
<protein>
    <submittedName>
        <fullName evidence="2">Uncharacterized protein</fullName>
    </submittedName>
</protein>
<sequence>MSLVPGSQYVCSTLLSQVQENVQKVFDSAPKYYIEKYMSRAGFNNDNYDIPTLDNSNPSLNDYLERIEFLKEKTASINNRIVEIRQLREEMRNAVHLVKDYEHKEKILKEGQIFFGPTAVRQYILNEHVVNMNGSQANEEVRKFIAELLK</sequence>
<dbReference type="AlphaFoldDB" id="A0A4P9Y8S6"/>